<feature type="transmembrane region" description="Helical" evidence="8">
    <location>
        <begin position="234"/>
        <end position="252"/>
    </location>
</feature>
<dbReference type="CDD" id="cd17321">
    <property type="entry name" value="MFS_MMR_MDR_like"/>
    <property type="match status" value="1"/>
</dbReference>
<evidence type="ECO:0000313" key="11">
    <source>
        <dbReference type="Proteomes" id="UP000267900"/>
    </source>
</evidence>
<keyword evidence="6 8" id="KW-0472">Membrane</keyword>
<evidence type="ECO:0000256" key="8">
    <source>
        <dbReference type="SAM" id="Phobius"/>
    </source>
</evidence>
<reference evidence="10 11" key="1">
    <citation type="submission" date="2018-12" db="EMBL/GenBank/DDBJ databases">
        <title>The whole draft genome of Streptomyce luteoverticillatus CGMCC 15060.</title>
        <authorList>
            <person name="Feng Z."/>
            <person name="Chen G."/>
            <person name="Zhang J."/>
            <person name="Zhu H."/>
            <person name="Yu X."/>
            <person name="Zhang W."/>
            <person name="Zhang X."/>
        </authorList>
    </citation>
    <scope>NUCLEOTIDE SEQUENCE [LARGE SCALE GENOMIC DNA]</scope>
    <source>
        <strain evidence="10 11">CGMCC 15060</strain>
    </source>
</reference>
<dbReference type="EMBL" id="CP034587">
    <property type="protein sequence ID" value="AZQ74366.1"/>
    <property type="molecule type" value="Genomic_DNA"/>
</dbReference>
<feature type="transmembrane region" description="Helical" evidence="8">
    <location>
        <begin position="52"/>
        <end position="70"/>
    </location>
</feature>
<name>A0A3S9PPP1_STRLT</name>
<feature type="transmembrane region" description="Helical" evidence="8">
    <location>
        <begin position="445"/>
        <end position="468"/>
    </location>
</feature>
<feature type="transmembrane region" description="Helical" evidence="8">
    <location>
        <begin position="308"/>
        <end position="330"/>
    </location>
</feature>
<dbReference type="AlphaFoldDB" id="A0A3S9PPP1"/>
<evidence type="ECO:0000256" key="3">
    <source>
        <dbReference type="ARBA" id="ARBA00022475"/>
    </source>
</evidence>
<keyword evidence="2" id="KW-0813">Transport</keyword>
<keyword evidence="5 8" id="KW-1133">Transmembrane helix</keyword>
<evidence type="ECO:0000259" key="9">
    <source>
        <dbReference type="PROSITE" id="PS50850"/>
    </source>
</evidence>
<protein>
    <submittedName>
        <fullName evidence="10">MFS transporter</fullName>
    </submittedName>
</protein>
<dbReference type="PROSITE" id="PS50850">
    <property type="entry name" value="MFS"/>
    <property type="match status" value="1"/>
</dbReference>
<dbReference type="InterPro" id="IPR036259">
    <property type="entry name" value="MFS_trans_sf"/>
</dbReference>
<feature type="transmembrane region" description="Helical" evidence="8">
    <location>
        <begin position="337"/>
        <end position="356"/>
    </location>
</feature>
<dbReference type="PANTHER" id="PTHR42718">
    <property type="entry name" value="MAJOR FACILITATOR SUPERFAMILY MULTIDRUG TRANSPORTER MFSC"/>
    <property type="match status" value="1"/>
</dbReference>
<keyword evidence="11" id="KW-1185">Reference proteome</keyword>
<keyword evidence="3" id="KW-1003">Cell membrane</keyword>
<dbReference type="InterPro" id="IPR020846">
    <property type="entry name" value="MFS_dom"/>
</dbReference>
<evidence type="ECO:0000256" key="1">
    <source>
        <dbReference type="ARBA" id="ARBA00004651"/>
    </source>
</evidence>
<organism evidence="10 11">
    <name type="scientific">Streptomyces luteoverticillatus</name>
    <name type="common">Streptoverticillium luteoverticillatus</name>
    <dbReference type="NCBI Taxonomy" id="66425"/>
    <lineage>
        <taxon>Bacteria</taxon>
        <taxon>Bacillati</taxon>
        <taxon>Actinomycetota</taxon>
        <taxon>Actinomycetes</taxon>
        <taxon>Kitasatosporales</taxon>
        <taxon>Streptomycetaceae</taxon>
        <taxon>Streptomyces</taxon>
    </lineage>
</organism>
<dbReference type="RefSeq" id="WP_126916868.1">
    <property type="nucleotide sequence ID" value="NZ_CP034587.1"/>
</dbReference>
<evidence type="ECO:0000256" key="6">
    <source>
        <dbReference type="ARBA" id="ARBA00023136"/>
    </source>
</evidence>
<accession>A0A3S9PPP1</accession>
<keyword evidence="4 8" id="KW-0812">Transmembrane</keyword>
<dbReference type="PANTHER" id="PTHR42718:SF46">
    <property type="entry name" value="BLR6921 PROTEIN"/>
    <property type="match status" value="1"/>
</dbReference>
<feature type="transmembrane region" description="Helical" evidence="8">
    <location>
        <begin position="410"/>
        <end position="433"/>
    </location>
</feature>
<dbReference type="Gene3D" id="1.20.1250.20">
    <property type="entry name" value="MFS general substrate transporter like domains"/>
    <property type="match status" value="1"/>
</dbReference>
<dbReference type="GO" id="GO:0005886">
    <property type="term" value="C:plasma membrane"/>
    <property type="evidence" value="ECO:0007669"/>
    <property type="project" value="UniProtKB-SubCell"/>
</dbReference>
<feature type="transmembrane region" description="Helical" evidence="8">
    <location>
        <begin position="203"/>
        <end position="222"/>
    </location>
</feature>
<feature type="transmembrane region" description="Helical" evidence="8">
    <location>
        <begin position="82"/>
        <end position="108"/>
    </location>
</feature>
<feature type="transmembrane region" description="Helical" evidence="8">
    <location>
        <begin position="273"/>
        <end position="296"/>
    </location>
</feature>
<evidence type="ECO:0000256" key="2">
    <source>
        <dbReference type="ARBA" id="ARBA00022448"/>
    </source>
</evidence>
<sequence length="486" mass="49920">MTGTEAQADPRRWKALVFICLAQLMIVLDSTIMNIALPSAQRDLGFADSGRQWTITAYALTFGGLLLLGGRIGDRWGRKPTFVTAATGFAAASALGGLAANTGMLLAARALQGVFAALLAPAVLSLIAVTFTATKERAKAFGIMGAMAGSGSAIGLLLGGVLTEYWGWRWTLLINIAFAALAVAGALAYITDKPSTAARAARLDLPGAILATGGLVALVFGFTQAEQSGWTAPAALLLFALALVLLTAFVVVQRKVKAPLLPLRVVLDRNRGGAYLALLLSVAGMFAMFLFITFYLQTVKGFTPLQTGLAFLPMSVAMMTGSTQIGARLAPRLPARALMPPALLVAAAGLVVLAQITPHTSYAAVVLPGMLLLGLGLGTVFTTVFGLATAGVQPQDAGIASAMVNTSQQVGGAIGTALLNTIATTSTATYLSAHAEARTAGTVHGFATATWAGTAILTAAALVAALLINHRPAPAETPARTPQPTR</sequence>
<dbReference type="Pfam" id="PF07690">
    <property type="entry name" value="MFS_1"/>
    <property type="match status" value="1"/>
</dbReference>
<evidence type="ECO:0000256" key="7">
    <source>
        <dbReference type="ARBA" id="ARBA00023251"/>
    </source>
</evidence>
<dbReference type="Proteomes" id="UP000267900">
    <property type="component" value="Chromosome"/>
</dbReference>
<dbReference type="OrthoDB" id="7375466at2"/>
<dbReference type="InterPro" id="IPR011701">
    <property type="entry name" value="MFS"/>
</dbReference>
<evidence type="ECO:0000256" key="4">
    <source>
        <dbReference type="ARBA" id="ARBA00022692"/>
    </source>
</evidence>
<feature type="transmembrane region" description="Helical" evidence="8">
    <location>
        <begin position="15"/>
        <end position="37"/>
    </location>
</feature>
<feature type="transmembrane region" description="Helical" evidence="8">
    <location>
        <begin position="168"/>
        <end position="191"/>
    </location>
</feature>
<evidence type="ECO:0000256" key="5">
    <source>
        <dbReference type="ARBA" id="ARBA00022989"/>
    </source>
</evidence>
<dbReference type="GO" id="GO:0022857">
    <property type="term" value="F:transmembrane transporter activity"/>
    <property type="evidence" value="ECO:0007669"/>
    <property type="project" value="InterPro"/>
</dbReference>
<comment type="subcellular location">
    <subcellularLocation>
        <location evidence="1">Cell membrane</location>
        <topology evidence="1">Multi-pass membrane protein</topology>
    </subcellularLocation>
</comment>
<feature type="domain" description="Major facilitator superfamily (MFS) profile" evidence="9">
    <location>
        <begin position="15"/>
        <end position="472"/>
    </location>
</feature>
<feature type="transmembrane region" description="Helical" evidence="8">
    <location>
        <begin position="140"/>
        <end position="162"/>
    </location>
</feature>
<gene>
    <name evidence="10" type="ORF">EKH77_26965</name>
</gene>
<dbReference type="GO" id="GO:0046677">
    <property type="term" value="P:response to antibiotic"/>
    <property type="evidence" value="ECO:0007669"/>
    <property type="project" value="UniProtKB-KW"/>
</dbReference>
<proteinExistence type="predicted"/>
<dbReference type="Gene3D" id="1.20.1720.10">
    <property type="entry name" value="Multidrug resistance protein D"/>
    <property type="match status" value="1"/>
</dbReference>
<dbReference type="PRINTS" id="PR01036">
    <property type="entry name" value="TCRTETB"/>
</dbReference>
<keyword evidence="7" id="KW-0046">Antibiotic resistance</keyword>
<feature type="transmembrane region" description="Helical" evidence="8">
    <location>
        <begin position="362"/>
        <end position="389"/>
    </location>
</feature>
<dbReference type="SUPFAM" id="SSF103473">
    <property type="entry name" value="MFS general substrate transporter"/>
    <property type="match status" value="1"/>
</dbReference>
<evidence type="ECO:0000313" key="10">
    <source>
        <dbReference type="EMBL" id="AZQ74366.1"/>
    </source>
</evidence>
<feature type="transmembrane region" description="Helical" evidence="8">
    <location>
        <begin position="114"/>
        <end position="133"/>
    </location>
</feature>